<dbReference type="EMBL" id="JXTB01000168">
    <property type="protein sequence ID" value="PON56760.1"/>
    <property type="molecule type" value="Genomic_DNA"/>
</dbReference>
<sequence length="36" mass="4013">MEVGLWLCTCGAAFERRLDRERRGDGGDGERVGRMG</sequence>
<dbReference type="Proteomes" id="UP000237105">
    <property type="component" value="Unassembled WGS sequence"/>
</dbReference>
<proteinExistence type="predicted"/>
<reference evidence="2" key="1">
    <citation type="submission" date="2016-06" db="EMBL/GenBank/DDBJ databases">
        <title>Parallel loss of symbiosis genes in relatives of nitrogen-fixing non-legume Parasponia.</title>
        <authorList>
            <person name="Van Velzen R."/>
            <person name="Holmer R."/>
            <person name="Bu F."/>
            <person name="Rutten L."/>
            <person name="Van Zeijl A."/>
            <person name="Liu W."/>
            <person name="Santuari L."/>
            <person name="Cao Q."/>
            <person name="Sharma T."/>
            <person name="Shen D."/>
            <person name="Roswanjaya Y."/>
            <person name="Wardhani T."/>
            <person name="Kalhor M.S."/>
            <person name="Jansen J."/>
            <person name="Van den Hoogen J."/>
            <person name="Gungor B."/>
            <person name="Hartog M."/>
            <person name="Hontelez J."/>
            <person name="Verver J."/>
            <person name="Yang W.-C."/>
            <person name="Schijlen E."/>
            <person name="Repin R."/>
            <person name="Schilthuizen M."/>
            <person name="Schranz E."/>
            <person name="Heidstra R."/>
            <person name="Miyata K."/>
            <person name="Fedorova E."/>
            <person name="Kohlen W."/>
            <person name="Bisseling T."/>
            <person name="Smit S."/>
            <person name="Geurts R."/>
        </authorList>
    </citation>
    <scope>NUCLEOTIDE SEQUENCE [LARGE SCALE GENOMIC DNA]</scope>
    <source>
        <strain evidence="2">cv. WU1-14</strain>
    </source>
</reference>
<name>A0A2P5C6R3_PARAD</name>
<comment type="caution">
    <text evidence="1">The sequence shown here is derived from an EMBL/GenBank/DDBJ whole genome shotgun (WGS) entry which is preliminary data.</text>
</comment>
<gene>
    <name evidence="1" type="ORF">PanWU01x14_179780</name>
</gene>
<accession>A0A2P5C6R3</accession>
<dbReference type="AlphaFoldDB" id="A0A2P5C6R3"/>
<evidence type="ECO:0000313" key="1">
    <source>
        <dbReference type="EMBL" id="PON56760.1"/>
    </source>
</evidence>
<organism evidence="1 2">
    <name type="scientific">Parasponia andersonii</name>
    <name type="common">Sponia andersonii</name>
    <dbReference type="NCBI Taxonomy" id="3476"/>
    <lineage>
        <taxon>Eukaryota</taxon>
        <taxon>Viridiplantae</taxon>
        <taxon>Streptophyta</taxon>
        <taxon>Embryophyta</taxon>
        <taxon>Tracheophyta</taxon>
        <taxon>Spermatophyta</taxon>
        <taxon>Magnoliopsida</taxon>
        <taxon>eudicotyledons</taxon>
        <taxon>Gunneridae</taxon>
        <taxon>Pentapetalae</taxon>
        <taxon>rosids</taxon>
        <taxon>fabids</taxon>
        <taxon>Rosales</taxon>
        <taxon>Cannabaceae</taxon>
        <taxon>Parasponia</taxon>
    </lineage>
</organism>
<evidence type="ECO:0000313" key="2">
    <source>
        <dbReference type="Proteomes" id="UP000237105"/>
    </source>
</evidence>
<feature type="non-terminal residue" evidence="1">
    <location>
        <position position="36"/>
    </location>
</feature>
<protein>
    <submittedName>
        <fullName evidence="1">Uncharacterized protein</fullName>
    </submittedName>
</protein>
<keyword evidence="2" id="KW-1185">Reference proteome</keyword>